<protein>
    <submittedName>
        <fullName evidence="4">Pogo transposable element with krab domain</fullName>
    </submittedName>
</protein>
<organism evidence="4 5">
    <name type="scientific">Lasius niger</name>
    <name type="common">Black garden ant</name>
    <dbReference type="NCBI Taxonomy" id="67767"/>
    <lineage>
        <taxon>Eukaryota</taxon>
        <taxon>Metazoa</taxon>
        <taxon>Ecdysozoa</taxon>
        <taxon>Arthropoda</taxon>
        <taxon>Hexapoda</taxon>
        <taxon>Insecta</taxon>
        <taxon>Pterygota</taxon>
        <taxon>Neoptera</taxon>
        <taxon>Endopterygota</taxon>
        <taxon>Hymenoptera</taxon>
        <taxon>Apocrita</taxon>
        <taxon>Aculeata</taxon>
        <taxon>Formicoidea</taxon>
        <taxon>Formicidae</taxon>
        <taxon>Formicinae</taxon>
        <taxon>Lasius</taxon>
        <taxon>Lasius</taxon>
    </lineage>
</organism>
<dbReference type="AlphaFoldDB" id="A0A0J7K123"/>
<dbReference type="InterPro" id="IPR004875">
    <property type="entry name" value="DDE_SF_endonuclease_dom"/>
</dbReference>
<evidence type="ECO:0000256" key="2">
    <source>
        <dbReference type="ARBA" id="ARBA00023125"/>
    </source>
</evidence>
<dbReference type="PROSITE" id="PS51253">
    <property type="entry name" value="HTH_CENPB"/>
    <property type="match status" value="1"/>
</dbReference>
<evidence type="ECO:0000259" key="3">
    <source>
        <dbReference type="PROSITE" id="PS51253"/>
    </source>
</evidence>
<name>A0A0J7K123_LASNI</name>
<evidence type="ECO:0000313" key="4">
    <source>
        <dbReference type="EMBL" id="KMQ83999.1"/>
    </source>
</evidence>
<evidence type="ECO:0000256" key="1">
    <source>
        <dbReference type="ARBA" id="ARBA00004123"/>
    </source>
</evidence>
<dbReference type="InterPro" id="IPR009057">
    <property type="entry name" value="Homeodomain-like_sf"/>
</dbReference>
<dbReference type="EMBL" id="LBMM01017680">
    <property type="protein sequence ID" value="KMQ83999.1"/>
    <property type="molecule type" value="Genomic_DNA"/>
</dbReference>
<dbReference type="InterPro" id="IPR006600">
    <property type="entry name" value="HTH_CenpB_DNA-bd_dom"/>
</dbReference>
<reference evidence="4 5" key="1">
    <citation type="submission" date="2015-04" db="EMBL/GenBank/DDBJ databases">
        <title>Lasius niger genome sequencing.</title>
        <authorList>
            <person name="Konorov E.A."/>
            <person name="Nikitin M.A."/>
            <person name="Kirill M.V."/>
            <person name="Chang P."/>
        </authorList>
    </citation>
    <scope>NUCLEOTIDE SEQUENCE [LARGE SCALE GENOMIC DNA]</scope>
    <source>
        <tissue evidence="4">Whole</tissue>
    </source>
</reference>
<dbReference type="STRING" id="67767.A0A0J7K123"/>
<dbReference type="Proteomes" id="UP000036403">
    <property type="component" value="Unassembled WGS sequence"/>
</dbReference>
<keyword evidence="2" id="KW-0238">DNA-binding</keyword>
<keyword evidence="5" id="KW-1185">Reference proteome</keyword>
<comment type="subcellular location">
    <subcellularLocation>
        <location evidence="1">Nucleus</location>
    </subcellularLocation>
</comment>
<dbReference type="SUPFAM" id="SSF46689">
    <property type="entry name" value="Homeodomain-like"/>
    <property type="match status" value="1"/>
</dbReference>
<dbReference type="Pfam" id="PF03221">
    <property type="entry name" value="HTH_Tnp_Tc5"/>
    <property type="match status" value="1"/>
</dbReference>
<proteinExistence type="predicted"/>
<dbReference type="GO" id="GO:0003677">
    <property type="term" value="F:DNA binding"/>
    <property type="evidence" value="ECO:0007669"/>
    <property type="project" value="UniProtKB-KW"/>
</dbReference>
<dbReference type="GO" id="GO:0005634">
    <property type="term" value="C:nucleus"/>
    <property type="evidence" value="ECO:0007669"/>
    <property type="project" value="UniProtKB-SubCell"/>
</dbReference>
<comment type="caution">
    <text evidence="4">The sequence shown here is derived from an EMBL/GenBank/DDBJ whole genome shotgun (WGS) entry which is preliminary data.</text>
</comment>
<gene>
    <name evidence="4" type="ORF">RF55_18621</name>
</gene>
<feature type="domain" description="HTH CENPB-type" evidence="3">
    <location>
        <begin position="145"/>
        <end position="218"/>
    </location>
</feature>
<sequence>MTMNVRNILNLLQEAFNYPQYNIDSAINDDEKAFASQLENIIKDSIDSVLTFENYTTLCCEDNTALPETHAIEDFHDDFHEDFHDNDIINDNKKVKTMIDFEYKEKAVQYWHSGKKGKLKFESVRSKFKKIQNIAMLYRWEMQVKEGGTRNTKLLEISKYVMQQFQNAHLKSIPIHDIDIKRWALNARNEVKLPREFFTASSKWIHNFKIKHGIVSRKINKFTTQTLLSKKGDLVQEANQFVSKIREQISLLGADNVHNSDQSGFNYESHAGRTLSFKGTTKVECLTQSKNSLTHSYTIQPIVSASGLLKSPLFIVLQETGGQFGPVVEMNMYKAENIVVVPSKSGKLSSDLAVQWYKDIYLSVVDEQSVLCLDSWTGQTKKNFDNVNLEGKDVNIFTIPAGTTGMIQPLDVYGFRPWKNFLKHFSDLIILYGFDVTCEK</sequence>
<accession>A0A0J7K123</accession>
<dbReference type="PaxDb" id="67767-A0A0J7K123"/>
<evidence type="ECO:0000313" key="5">
    <source>
        <dbReference type="Proteomes" id="UP000036403"/>
    </source>
</evidence>
<dbReference type="OrthoDB" id="10051656at2759"/>
<dbReference type="SMART" id="SM00674">
    <property type="entry name" value="CENPB"/>
    <property type="match status" value="1"/>
</dbReference>
<dbReference type="Pfam" id="PF03184">
    <property type="entry name" value="DDE_1"/>
    <property type="match status" value="1"/>
</dbReference>